<dbReference type="InterPro" id="IPR036398">
    <property type="entry name" value="CA_dom_sf"/>
</dbReference>
<sequence length="114" mass="12575">MRPSRHLRVAVSAALLAAALLLVAAVPAARAQEETEHEEEFSYVRGEENGPEHWGAIKEEWAACGTGRMQSPIDLSHERVSLVRSLGYLNHSYRAAEASIVNRGHDIMVRDLTS</sequence>
<dbReference type="GO" id="GO:0008270">
    <property type="term" value="F:zinc ion binding"/>
    <property type="evidence" value="ECO:0007669"/>
    <property type="project" value="InterPro"/>
</dbReference>
<name>A0A0A9GIU1_ARUDO</name>
<organism evidence="3">
    <name type="scientific">Arundo donax</name>
    <name type="common">Giant reed</name>
    <name type="synonym">Donax arundinaceus</name>
    <dbReference type="NCBI Taxonomy" id="35708"/>
    <lineage>
        <taxon>Eukaryota</taxon>
        <taxon>Viridiplantae</taxon>
        <taxon>Streptophyta</taxon>
        <taxon>Embryophyta</taxon>
        <taxon>Tracheophyta</taxon>
        <taxon>Spermatophyta</taxon>
        <taxon>Magnoliopsida</taxon>
        <taxon>Liliopsida</taxon>
        <taxon>Poales</taxon>
        <taxon>Poaceae</taxon>
        <taxon>PACMAD clade</taxon>
        <taxon>Arundinoideae</taxon>
        <taxon>Arundineae</taxon>
        <taxon>Arundo</taxon>
    </lineage>
</organism>
<dbReference type="GO" id="GO:0006730">
    <property type="term" value="P:one-carbon metabolic process"/>
    <property type="evidence" value="ECO:0007669"/>
    <property type="project" value="TreeGrafter"/>
</dbReference>
<dbReference type="EMBL" id="GBRH01172866">
    <property type="protein sequence ID" value="JAE25030.1"/>
    <property type="molecule type" value="Transcribed_RNA"/>
</dbReference>
<feature type="signal peptide" evidence="1">
    <location>
        <begin position="1"/>
        <end position="31"/>
    </location>
</feature>
<dbReference type="AlphaFoldDB" id="A0A0A9GIU1"/>
<dbReference type="SUPFAM" id="SSF51069">
    <property type="entry name" value="Carbonic anhydrase"/>
    <property type="match status" value="1"/>
</dbReference>
<dbReference type="PROSITE" id="PS51144">
    <property type="entry name" value="ALPHA_CA_2"/>
    <property type="match status" value="1"/>
</dbReference>
<proteinExistence type="predicted"/>
<dbReference type="GO" id="GO:0004089">
    <property type="term" value="F:carbonate dehydratase activity"/>
    <property type="evidence" value="ECO:0007669"/>
    <property type="project" value="InterPro"/>
</dbReference>
<dbReference type="Pfam" id="PF00194">
    <property type="entry name" value="Carb_anhydrase"/>
    <property type="match status" value="1"/>
</dbReference>
<feature type="domain" description="Alpha-carbonic anhydrase" evidence="2">
    <location>
        <begin position="39"/>
        <end position="114"/>
    </location>
</feature>
<reference evidence="3" key="1">
    <citation type="submission" date="2014-09" db="EMBL/GenBank/DDBJ databases">
        <authorList>
            <person name="Magalhaes I.L.F."/>
            <person name="Oliveira U."/>
            <person name="Santos F.R."/>
            <person name="Vidigal T.H.D.A."/>
            <person name="Brescovit A.D."/>
            <person name="Santos A.J."/>
        </authorList>
    </citation>
    <scope>NUCLEOTIDE SEQUENCE</scope>
    <source>
        <tissue evidence="3">Shoot tissue taken approximately 20 cm above the soil surface</tissue>
    </source>
</reference>
<dbReference type="PANTHER" id="PTHR18952:SF253">
    <property type="entry name" value="OS08G0470200 PROTEIN"/>
    <property type="match status" value="1"/>
</dbReference>
<evidence type="ECO:0000256" key="1">
    <source>
        <dbReference type="SAM" id="SignalP"/>
    </source>
</evidence>
<dbReference type="InterPro" id="IPR023561">
    <property type="entry name" value="Carbonic_anhydrase_a-class"/>
</dbReference>
<evidence type="ECO:0000259" key="2">
    <source>
        <dbReference type="PROSITE" id="PS51144"/>
    </source>
</evidence>
<evidence type="ECO:0000313" key="3">
    <source>
        <dbReference type="EMBL" id="JAE25030.1"/>
    </source>
</evidence>
<accession>A0A0A9GIU1</accession>
<protein>
    <recommendedName>
        <fullName evidence="2">Alpha-carbonic anhydrase domain-containing protein</fullName>
    </recommendedName>
</protein>
<feature type="chain" id="PRO_5002065088" description="Alpha-carbonic anhydrase domain-containing protein" evidence="1">
    <location>
        <begin position="32"/>
        <end position="114"/>
    </location>
</feature>
<dbReference type="InterPro" id="IPR001148">
    <property type="entry name" value="CA_dom"/>
</dbReference>
<reference evidence="3" key="2">
    <citation type="journal article" date="2015" name="Data Brief">
        <title>Shoot transcriptome of the giant reed, Arundo donax.</title>
        <authorList>
            <person name="Barrero R.A."/>
            <person name="Guerrero F.D."/>
            <person name="Moolhuijzen P."/>
            <person name="Goolsby J.A."/>
            <person name="Tidwell J."/>
            <person name="Bellgard S.E."/>
            <person name="Bellgard M.I."/>
        </authorList>
    </citation>
    <scope>NUCLEOTIDE SEQUENCE</scope>
    <source>
        <tissue evidence="3">Shoot tissue taken approximately 20 cm above the soil surface</tissue>
    </source>
</reference>
<dbReference type="Gene3D" id="3.10.200.10">
    <property type="entry name" value="Alpha carbonic anhydrase"/>
    <property type="match status" value="1"/>
</dbReference>
<dbReference type="PANTHER" id="PTHR18952">
    <property type="entry name" value="CARBONIC ANHYDRASE"/>
    <property type="match status" value="1"/>
</dbReference>
<keyword evidence="1" id="KW-0732">Signal</keyword>